<evidence type="ECO:0000313" key="2">
    <source>
        <dbReference type="Proteomes" id="UP000006281"/>
    </source>
</evidence>
<reference evidence="1 2" key="1">
    <citation type="journal article" date="2012" name="BMC Genomics">
        <title>Complete genome sequence of Saccharothrix espanaensis DSM 44229T and comparison to the other completely sequenced Pseudonocardiaceae.</title>
        <authorList>
            <person name="Strobel T."/>
            <person name="Al-Dilaimi A."/>
            <person name="Blom J."/>
            <person name="Gessner A."/>
            <person name="Kalinowski J."/>
            <person name="Luzhetska M."/>
            <person name="Puhler A."/>
            <person name="Szczepanowski R."/>
            <person name="Bechthold A."/>
            <person name="Ruckert C."/>
        </authorList>
    </citation>
    <scope>NUCLEOTIDE SEQUENCE [LARGE SCALE GENOMIC DNA]</scope>
    <source>
        <strain evidence="2">ATCC 51144 / DSM 44229 / JCM 9112 / NBRC 15066 / NRRL 15764</strain>
    </source>
</reference>
<evidence type="ECO:0000313" key="1">
    <source>
        <dbReference type="EMBL" id="CCH28415.1"/>
    </source>
</evidence>
<name>K0JP97_SACES</name>
<proteinExistence type="predicted"/>
<dbReference type="BioCyc" id="SESP1179773:BN6_RS05365-MONOMER"/>
<keyword evidence="2" id="KW-1185">Reference proteome</keyword>
<dbReference type="EMBL" id="HE804045">
    <property type="protein sequence ID" value="CCH28415.1"/>
    <property type="molecule type" value="Genomic_DNA"/>
</dbReference>
<dbReference type="Proteomes" id="UP000006281">
    <property type="component" value="Chromosome"/>
</dbReference>
<dbReference type="OrthoDB" id="3615644at2"/>
<accession>K0JP97</accession>
<protein>
    <submittedName>
        <fullName evidence="1">Uncharacterized protein</fullName>
    </submittedName>
</protein>
<dbReference type="PATRIC" id="fig|1179773.3.peg.1090"/>
<sequence>MDDDECKHLLPPGQCALCREPPPGVLKQGWRTEGGRAYHNDPSCDWLRKGHQRSRRQGKDTHDAVRVRWNDVDPGTLQPCDYCCTPEWLRRHDFQSPLDPGKACEVRADGRWWPGTLVWEGARRADGLWWARVSYRRDGRVVRAVVGERDVRPAG</sequence>
<dbReference type="RefSeq" id="WP_015098528.1">
    <property type="nucleotide sequence ID" value="NC_019673.1"/>
</dbReference>
<dbReference type="HOGENOM" id="CLU_1694231_0_0_11"/>
<dbReference type="eggNOG" id="ENOG5030I0H">
    <property type="taxonomic scope" value="Bacteria"/>
</dbReference>
<gene>
    <name evidence="1" type="ordered locus">BN6_10890</name>
</gene>
<dbReference type="AlphaFoldDB" id="K0JP97"/>
<dbReference type="KEGG" id="sesp:BN6_10890"/>
<organism evidence="1 2">
    <name type="scientific">Saccharothrix espanaensis (strain ATCC 51144 / DSM 44229 / JCM 9112 / NBRC 15066 / NRRL 15764)</name>
    <dbReference type="NCBI Taxonomy" id="1179773"/>
    <lineage>
        <taxon>Bacteria</taxon>
        <taxon>Bacillati</taxon>
        <taxon>Actinomycetota</taxon>
        <taxon>Actinomycetes</taxon>
        <taxon>Pseudonocardiales</taxon>
        <taxon>Pseudonocardiaceae</taxon>
        <taxon>Saccharothrix</taxon>
    </lineage>
</organism>